<dbReference type="RefSeq" id="WP_247261547.1">
    <property type="nucleotide sequence ID" value="NZ_JALJQZ010000023.1"/>
</dbReference>
<reference evidence="3" key="1">
    <citation type="journal article" date="2019" name="Int. J. Syst. Evol. Microbiol.">
        <title>The Global Catalogue of Microorganisms (GCM) 10K type strain sequencing project: providing services to taxonomists for standard genome sequencing and annotation.</title>
        <authorList>
            <consortium name="The Broad Institute Genomics Platform"/>
            <consortium name="The Broad Institute Genome Sequencing Center for Infectious Disease"/>
            <person name="Wu L."/>
            <person name="Ma J."/>
        </authorList>
    </citation>
    <scope>NUCLEOTIDE SEQUENCE [LARGE SCALE GENOMIC DNA]</scope>
    <source>
        <strain evidence="3">TBRC 5781</strain>
    </source>
</reference>
<proteinExistence type="predicted"/>
<feature type="compositionally biased region" description="Polar residues" evidence="1">
    <location>
        <begin position="36"/>
        <end position="47"/>
    </location>
</feature>
<feature type="region of interest" description="Disordered" evidence="1">
    <location>
        <begin position="1"/>
        <end position="51"/>
    </location>
</feature>
<keyword evidence="3" id="KW-1185">Reference proteome</keyword>
<evidence type="ECO:0000313" key="3">
    <source>
        <dbReference type="Proteomes" id="UP001595697"/>
    </source>
</evidence>
<evidence type="ECO:0000313" key="2">
    <source>
        <dbReference type="EMBL" id="MFC3966921.1"/>
    </source>
</evidence>
<feature type="compositionally biased region" description="Polar residues" evidence="1">
    <location>
        <begin position="15"/>
        <end position="28"/>
    </location>
</feature>
<protein>
    <submittedName>
        <fullName evidence="2">Uncharacterized protein</fullName>
    </submittedName>
</protein>
<dbReference type="EMBL" id="JBHSBD010000007">
    <property type="protein sequence ID" value="MFC3966921.1"/>
    <property type="molecule type" value="Genomic_DNA"/>
</dbReference>
<organism evidence="2 3">
    <name type="scientific">Rhizobium lemnae</name>
    <dbReference type="NCBI Taxonomy" id="1214924"/>
    <lineage>
        <taxon>Bacteria</taxon>
        <taxon>Pseudomonadati</taxon>
        <taxon>Pseudomonadota</taxon>
        <taxon>Alphaproteobacteria</taxon>
        <taxon>Hyphomicrobiales</taxon>
        <taxon>Rhizobiaceae</taxon>
        <taxon>Rhizobium/Agrobacterium group</taxon>
        <taxon>Rhizobium</taxon>
    </lineage>
</organism>
<accession>A0ABV8E5W9</accession>
<evidence type="ECO:0000256" key="1">
    <source>
        <dbReference type="SAM" id="MobiDB-lite"/>
    </source>
</evidence>
<name>A0ABV8E5W9_9HYPH</name>
<gene>
    <name evidence="2" type="ORF">ACFOVS_01955</name>
</gene>
<dbReference type="Proteomes" id="UP001595697">
    <property type="component" value="Unassembled WGS sequence"/>
</dbReference>
<comment type="caution">
    <text evidence="2">The sequence shown here is derived from an EMBL/GenBank/DDBJ whole genome shotgun (WGS) entry which is preliminary data.</text>
</comment>
<sequence length="127" mass="13853">MSLDECPEQQKAPVVSNQRFSNVVQLSSGDADERQNGQNDNNGSDEPNNAVHVFPSSVEECEDARPIGACDQERPIRFRIAITMTTAPTSQTMLFIFPKLPCVSHHQRQEAAKGSTTCAGTFRSSVG</sequence>